<evidence type="ECO:0000259" key="5">
    <source>
        <dbReference type="Pfam" id="PF00171"/>
    </source>
</evidence>
<feature type="active site" evidence="3">
    <location>
        <position position="253"/>
    </location>
</feature>
<evidence type="ECO:0000256" key="1">
    <source>
        <dbReference type="ARBA" id="ARBA00009986"/>
    </source>
</evidence>
<dbReference type="Gene3D" id="3.40.309.10">
    <property type="entry name" value="Aldehyde Dehydrogenase, Chain A, domain 2"/>
    <property type="match status" value="1"/>
</dbReference>
<dbReference type="EMBL" id="CWGJ01000025">
    <property type="protein sequence ID" value="CRX38833.1"/>
    <property type="molecule type" value="Genomic_DNA"/>
</dbReference>
<dbReference type="InterPro" id="IPR016163">
    <property type="entry name" value="Ald_DH_C"/>
</dbReference>
<dbReference type="CDD" id="cd07103">
    <property type="entry name" value="ALDH_F5_SSADH_GabD"/>
    <property type="match status" value="1"/>
</dbReference>
<dbReference type="InterPro" id="IPR016162">
    <property type="entry name" value="Ald_DH_N"/>
</dbReference>
<dbReference type="InterPro" id="IPR016161">
    <property type="entry name" value="Ald_DH/histidinol_DH"/>
</dbReference>
<comment type="similarity">
    <text evidence="1 4">Belongs to the aldehyde dehydrogenase family.</text>
</comment>
<evidence type="ECO:0000313" key="6">
    <source>
        <dbReference type="EMBL" id="CRX38833.1"/>
    </source>
</evidence>
<dbReference type="InterPro" id="IPR015590">
    <property type="entry name" value="Aldehyde_DH_dom"/>
</dbReference>
<dbReference type="GO" id="GO:0009013">
    <property type="term" value="F:succinate-semialdehyde dehydrogenase [NAD(P)+] activity"/>
    <property type="evidence" value="ECO:0007669"/>
    <property type="project" value="UniProtKB-EC"/>
</dbReference>
<name>A0A0H5DRK0_9BACT</name>
<dbReference type="FunFam" id="3.40.605.10:FF:000007">
    <property type="entry name" value="NAD/NADP-dependent betaine aldehyde dehydrogenase"/>
    <property type="match status" value="1"/>
</dbReference>
<dbReference type="PROSITE" id="PS00070">
    <property type="entry name" value="ALDEHYDE_DEHYDR_CYS"/>
    <property type="match status" value="1"/>
</dbReference>
<evidence type="ECO:0000256" key="2">
    <source>
        <dbReference type="ARBA" id="ARBA00023002"/>
    </source>
</evidence>
<dbReference type="PROSITE" id="PS00687">
    <property type="entry name" value="ALDEHYDE_DEHYDR_GLU"/>
    <property type="match status" value="1"/>
</dbReference>
<sequence>MPLDSMLQDKKITSLIGGKLQESTPLPFKDITTDEKWLELHPVDKNGVLEAIELSMKAFQTWREEPAPSRGAALRRVASLLLANKDLFAEVMAREMGKPVSEGAGEVAYAASFFTWFAGEAERLYGLEIPSSRKGKLLLARLEPVGPTAVITPWNFPIAMAARKCAAALAAGCTVIAKPSLESPMSLLLLAKACHEAGIPPSVFQVLVGDEKMIGQELLASPNIRKLSFTGSAEVGKLLYNLSSNTLKKVTLELGGNAPFIVLDDADLDLAAKEAIPAKFRNAGQTCIAANRFLIHEKIFDEFSGKLIHEIEKLTFGSPLNPETNVSCHLHPLSLKRMEEHLQDALEQGASLLLGGKPGEPTVISGVTPGMRIFHEETFGPIAALMKVKSADEALLLANDCRFGLAAYLFTDSLASAHHFSNHLEFGIIAINDGLPSAAEASFGGMKDSGIGREGGPSGILEYLTEKFLSIRHSKP</sequence>
<evidence type="ECO:0000313" key="7">
    <source>
        <dbReference type="Proteomes" id="UP000220251"/>
    </source>
</evidence>
<dbReference type="InterPro" id="IPR029510">
    <property type="entry name" value="Ald_DH_CS_GLU"/>
</dbReference>
<dbReference type="FunFam" id="3.40.309.10:FF:000004">
    <property type="entry name" value="Succinate-semialdehyde dehydrogenase I"/>
    <property type="match status" value="1"/>
</dbReference>
<accession>A0A0H5DRK0</accession>
<proteinExistence type="inferred from homology"/>
<evidence type="ECO:0000256" key="3">
    <source>
        <dbReference type="PROSITE-ProRule" id="PRU10007"/>
    </source>
</evidence>
<dbReference type="AlphaFoldDB" id="A0A0H5DRK0"/>
<keyword evidence="2 4" id="KW-0560">Oxidoreductase</keyword>
<evidence type="ECO:0000256" key="4">
    <source>
        <dbReference type="RuleBase" id="RU003345"/>
    </source>
</evidence>
<dbReference type="InterPro" id="IPR050740">
    <property type="entry name" value="Aldehyde_DH_Superfamily"/>
</dbReference>
<keyword evidence="7" id="KW-1185">Reference proteome</keyword>
<protein>
    <submittedName>
        <fullName evidence="6">Succinate-semialdehyde dehydrogenase</fullName>
        <ecNumber evidence="6">1.2.1.16</ecNumber>
    </submittedName>
</protein>
<dbReference type="OrthoDB" id="20170at2"/>
<dbReference type="InterPro" id="IPR016160">
    <property type="entry name" value="Ald_DH_CS_CYS"/>
</dbReference>
<dbReference type="Gene3D" id="3.40.605.10">
    <property type="entry name" value="Aldehyde Dehydrogenase, Chain A, domain 1"/>
    <property type="match status" value="1"/>
</dbReference>
<organism evidence="6 7">
    <name type="scientific">Estrella lausannensis</name>
    <dbReference type="NCBI Taxonomy" id="483423"/>
    <lineage>
        <taxon>Bacteria</taxon>
        <taxon>Pseudomonadati</taxon>
        <taxon>Chlamydiota</taxon>
        <taxon>Chlamydiia</taxon>
        <taxon>Parachlamydiales</taxon>
        <taxon>Candidatus Criblamydiaceae</taxon>
        <taxon>Estrella</taxon>
    </lineage>
</organism>
<reference evidence="7" key="1">
    <citation type="submission" date="2015-06" db="EMBL/GenBank/DDBJ databases">
        <authorList>
            <person name="Bertelli C."/>
        </authorList>
    </citation>
    <scope>NUCLEOTIDE SEQUENCE [LARGE SCALE GENOMIC DNA]</scope>
    <source>
        <strain evidence="7">CRIB-30</strain>
    </source>
</reference>
<gene>
    <name evidence="6" type="primary">gabD</name>
    <name evidence="6" type="ORF">ELAC_1502</name>
</gene>
<dbReference type="PANTHER" id="PTHR43353">
    <property type="entry name" value="SUCCINATE-SEMIALDEHYDE DEHYDROGENASE, MITOCHONDRIAL"/>
    <property type="match status" value="1"/>
</dbReference>
<feature type="domain" description="Aldehyde dehydrogenase" evidence="5">
    <location>
        <begin position="30"/>
        <end position="467"/>
    </location>
</feature>
<dbReference type="RefSeq" id="WP_158227840.1">
    <property type="nucleotide sequence ID" value="NZ_CWGJ01000025.1"/>
</dbReference>
<dbReference type="Proteomes" id="UP000220251">
    <property type="component" value="Unassembled WGS sequence"/>
</dbReference>
<dbReference type="Pfam" id="PF00171">
    <property type="entry name" value="Aldedh"/>
    <property type="match status" value="1"/>
</dbReference>
<dbReference type="EC" id="1.2.1.16" evidence="6"/>
<dbReference type="SUPFAM" id="SSF53720">
    <property type="entry name" value="ALDH-like"/>
    <property type="match status" value="1"/>
</dbReference>
<dbReference type="PANTHER" id="PTHR43353:SF5">
    <property type="entry name" value="SUCCINATE-SEMIALDEHYDE DEHYDROGENASE, MITOCHONDRIAL"/>
    <property type="match status" value="1"/>
</dbReference>